<gene>
    <name evidence="1" type="ORF">MARLIPOL_16894</name>
</gene>
<dbReference type="InterPro" id="IPR053841">
    <property type="entry name" value="MksE"/>
</dbReference>
<keyword evidence="2" id="KW-1185">Reference proteome</keyword>
<evidence type="ECO:0000313" key="1">
    <source>
        <dbReference type="EMBL" id="EON90817.1"/>
    </source>
</evidence>
<protein>
    <submittedName>
        <fullName evidence="1">Uncharacterized protein</fullName>
    </submittedName>
</protein>
<comment type="caution">
    <text evidence="1">The sequence shown here is derived from an EMBL/GenBank/DDBJ whole genome shotgun (WGS) entry which is preliminary data.</text>
</comment>
<evidence type="ECO:0000313" key="2">
    <source>
        <dbReference type="Proteomes" id="UP000016540"/>
    </source>
</evidence>
<sequence length="218" mass="25033">MSRFTKKSITMPEFSDAMEATNTVDNSQASSTFDQILPAQSAAIYREFQAGRVIVRDIWDSNRSELRANPLYNLLYNHLSHFRTFYEHLGSELVFNETGAFFFLKESSDDEGEEHDENAFRVQVILLLIGRYFARSGRDLDYLGRPDAGLNEQDLTALAGDEEYQEILRAARFEKGFPEALDYLDKRNLLFRSGAGRCFLSSAGLYFLQELVREYEQG</sequence>
<reference evidence="1 2" key="1">
    <citation type="journal article" date="2013" name="Genome Announc.">
        <title>Draft Genome Sequence of the Moderately Halophilic Bacterium Marinobacter lipolyticus Strain SM19.</title>
        <authorList>
            <person name="Papke R.T."/>
            <person name="de la Haba R.R."/>
            <person name="Infante-Dominguez C."/>
            <person name="Perez D."/>
            <person name="Sanchez-Porro C."/>
            <person name="Lapierre P."/>
            <person name="Ventosa A."/>
        </authorList>
    </citation>
    <scope>NUCLEOTIDE SEQUENCE [LARGE SCALE GENOMIC DNA]</scope>
    <source>
        <strain evidence="1 2">SM19</strain>
    </source>
</reference>
<dbReference type="AlphaFoldDB" id="R8AWX1"/>
<name>R8AWX1_9GAMM</name>
<dbReference type="Pfam" id="PF21980">
    <property type="entry name" value="MksE"/>
    <property type="match status" value="1"/>
</dbReference>
<dbReference type="Proteomes" id="UP000016540">
    <property type="component" value="Unassembled WGS sequence"/>
</dbReference>
<accession>R8AWX1</accession>
<dbReference type="EMBL" id="ASAD01000022">
    <property type="protein sequence ID" value="EON90817.1"/>
    <property type="molecule type" value="Genomic_DNA"/>
</dbReference>
<organism evidence="1 2">
    <name type="scientific">Marinobacter lipolyticus SM19</name>
    <dbReference type="NCBI Taxonomy" id="1318628"/>
    <lineage>
        <taxon>Bacteria</taxon>
        <taxon>Pseudomonadati</taxon>
        <taxon>Pseudomonadota</taxon>
        <taxon>Gammaproteobacteria</taxon>
        <taxon>Pseudomonadales</taxon>
        <taxon>Marinobacteraceae</taxon>
        <taxon>Marinobacter</taxon>
    </lineage>
</organism>
<dbReference type="PATRIC" id="fig|1318628.3.peg.3375"/>
<dbReference type="eggNOG" id="ENOG5032QN7">
    <property type="taxonomic scope" value="Bacteria"/>
</dbReference>
<dbReference type="STRING" id="1318628.MARLIPOL_16894"/>
<dbReference type="HOGENOM" id="CLU_1347573_0_0_6"/>
<proteinExistence type="predicted"/>